<evidence type="ECO:0000313" key="2">
    <source>
        <dbReference type="Proteomes" id="UP000214646"/>
    </source>
</evidence>
<proteinExistence type="predicted"/>
<evidence type="ECO:0000313" key="1">
    <source>
        <dbReference type="EMBL" id="OWK44244.1"/>
    </source>
</evidence>
<reference evidence="2" key="1">
    <citation type="submission" date="2017-06" db="EMBL/GenBank/DDBJ databases">
        <title>Genome analysis of Fimbriiglobus ruber SP5, the first member of the order Planctomycetales with confirmed chitinolytic capability.</title>
        <authorList>
            <person name="Ravin N.V."/>
            <person name="Rakitin A.L."/>
            <person name="Ivanova A.A."/>
            <person name="Beletsky A.V."/>
            <person name="Kulichevskaya I.S."/>
            <person name="Mardanov A.V."/>
            <person name="Dedysh S.N."/>
        </authorList>
    </citation>
    <scope>NUCLEOTIDE SEQUENCE [LARGE SCALE GENOMIC DNA]</scope>
    <source>
        <strain evidence="2">SP5</strain>
    </source>
</reference>
<keyword evidence="2" id="KW-1185">Reference proteome</keyword>
<protein>
    <submittedName>
        <fullName evidence="1">Uncharacterized protein</fullName>
    </submittedName>
</protein>
<dbReference type="EMBL" id="NIDE01000003">
    <property type="protein sequence ID" value="OWK44244.1"/>
    <property type="molecule type" value="Genomic_DNA"/>
</dbReference>
<gene>
    <name evidence="1" type="ORF">FRUB_02176</name>
</gene>
<dbReference type="RefSeq" id="WP_088253551.1">
    <property type="nucleotide sequence ID" value="NZ_NIDE01000003.1"/>
</dbReference>
<accession>A0A225DXE0</accession>
<organism evidence="1 2">
    <name type="scientific">Fimbriiglobus ruber</name>
    <dbReference type="NCBI Taxonomy" id="1908690"/>
    <lineage>
        <taxon>Bacteria</taxon>
        <taxon>Pseudomonadati</taxon>
        <taxon>Planctomycetota</taxon>
        <taxon>Planctomycetia</taxon>
        <taxon>Gemmatales</taxon>
        <taxon>Gemmataceae</taxon>
        <taxon>Fimbriiglobus</taxon>
    </lineage>
</organism>
<dbReference type="AlphaFoldDB" id="A0A225DXE0"/>
<sequence>MFARQWSHVALFRAWDQNREPPHVWQFRGCRGRQLAHGPSGHRPHRQNATPAGVLRTTTFARHVGQSFRWRIWGRATSFWSVH</sequence>
<name>A0A225DXE0_9BACT</name>
<dbReference type="Proteomes" id="UP000214646">
    <property type="component" value="Unassembled WGS sequence"/>
</dbReference>
<comment type="caution">
    <text evidence="1">The sequence shown here is derived from an EMBL/GenBank/DDBJ whole genome shotgun (WGS) entry which is preliminary data.</text>
</comment>